<dbReference type="InterPro" id="IPR001647">
    <property type="entry name" value="HTH_TetR"/>
</dbReference>
<organism evidence="6 7">
    <name type="scientific">Kribbella alba</name>
    <dbReference type="NCBI Taxonomy" id="190197"/>
    <lineage>
        <taxon>Bacteria</taxon>
        <taxon>Bacillati</taxon>
        <taxon>Actinomycetota</taxon>
        <taxon>Actinomycetes</taxon>
        <taxon>Propionibacteriales</taxon>
        <taxon>Kribbellaceae</taxon>
        <taxon>Kribbella</taxon>
    </lineage>
</organism>
<feature type="DNA-binding region" description="H-T-H motif" evidence="4">
    <location>
        <begin position="41"/>
        <end position="60"/>
    </location>
</feature>
<feature type="domain" description="HTH tetR-type" evidence="5">
    <location>
        <begin position="18"/>
        <end position="78"/>
    </location>
</feature>
<evidence type="ECO:0000313" key="7">
    <source>
        <dbReference type="Proteomes" id="UP001501319"/>
    </source>
</evidence>
<evidence type="ECO:0000256" key="4">
    <source>
        <dbReference type="PROSITE-ProRule" id="PRU00335"/>
    </source>
</evidence>
<dbReference type="EMBL" id="BAAANE010000007">
    <property type="protein sequence ID" value="GAA1643378.1"/>
    <property type="molecule type" value="Genomic_DNA"/>
</dbReference>
<keyword evidence="1" id="KW-0805">Transcription regulation</keyword>
<dbReference type="PANTHER" id="PTHR30055">
    <property type="entry name" value="HTH-TYPE TRANSCRIPTIONAL REGULATOR RUTR"/>
    <property type="match status" value="1"/>
</dbReference>
<dbReference type="InterPro" id="IPR009057">
    <property type="entry name" value="Homeodomain-like_sf"/>
</dbReference>
<dbReference type="InterPro" id="IPR036271">
    <property type="entry name" value="Tet_transcr_reg_TetR-rel_C_sf"/>
</dbReference>
<reference evidence="6 7" key="1">
    <citation type="journal article" date="2019" name="Int. J. Syst. Evol. Microbiol.">
        <title>The Global Catalogue of Microorganisms (GCM) 10K type strain sequencing project: providing services to taxonomists for standard genome sequencing and annotation.</title>
        <authorList>
            <consortium name="The Broad Institute Genomics Platform"/>
            <consortium name="The Broad Institute Genome Sequencing Center for Infectious Disease"/>
            <person name="Wu L."/>
            <person name="Ma J."/>
        </authorList>
    </citation>
    <scope>NUCLEOTIDE SEQUENCE [LARGE SCALE GENOMIC DNA]</scope>
    <source>
        <strain evidence="6 7">JCM 14306</strain>
    </source>
</reference>
<dbReference type="SUPFAM" id="SSF46689">
    <property type="entry name" value="Homeodomain-like"/>
    <property type="match status" value="1"/>
</dbReference>
<name>A0ABN2FFH7_9ACTN</name>
<dbReference type="Pfam" id="PF00440">
    <property type="entry name" value="TetR_N"/>
    <property type="match status" value="1"/>
</dbReference>
<dbReference type="InterPro" id="IPR050109">
    <property type="entry name" value="HTH-type_TetR-like_transc_reg"/>
</dbReference>
<gene>
    <name evidence="6" type="ORF">GCM10009744_37030</name>
</gene>
<protein>
    <recommendedName>
        <fullName evidence="5">HTH tetR-type domain-containing protein</fullName>
    </recommendedName>
</protein>
<keyword evidence="3" id="KW-0804">Transcription</keyword>
<dbReference type="Proteomes" id="UP001501319">
    <property type="component" value="Unassembled WGS sequence"/>
</dbReference>
<dbReference type="Gene3D" id="1.10.357.10">
    <property type="entry name" value="Tetracycline Repressor, domain 2"/>
    <property type="match status" value="1"/>
</dbReference>
<evidence type="ECO:0000256" key="1">
    <source>
        <dbReference type="ARBA" id="ARBA00023015"/>
    </source>
</evidence>
<proteinExistence type="predicted"/>
<evidence type="ECO:0000256" key="2">
    <source>
        <dbReference type="ARBA" id="ARBA00023125"/>
    </source>
</evidence>
<dbReference type="PROSITE" id="PS50977">
    <property type="entry name" value="HTH_TETR_2"/>
    <property type="match status" value="1"/>
</dbReference>
<keyword evidence="2 4" id="KW-0238">DNA-binding</keyword>
<dbReference type="RefSeq" id="WP_344112858.1">
    <property type="nucleotide sequence ID" value="NZ_BAAANE010000007.1"/>
</dbReference>
<dbReference type="SUPFAM" id="SSF48498">
    <property type="entry name" value="Tetracyclin repressor-like, C-terminal domain"/>
    <property type="match status" value="1"/>
</dbReference>
<sequence>MAVQQRRGPGRPPADAPVPDLEQILQRGLEAFAELGYEAVSVRQLNARLGMGHTFIHDRYGSKEEFWKAVVRSAIRQVTAEVGAAHEAGEDDLTQLIAGIRAFHIASARRPHLTRVIDYEAGIDSPRLEYLYELMGPLNEAGRPQFERLVRKGQLRDIPWYLFHFAVTKPLAMYSQEPLARLFGRPDDADDHALLSTLVLNGLRL</sequence>
<dbReference type="Gene3D" id="1.10.10.60">
    <property type="entry name" value="Homeodomain-like"/>
    <property type="match status" value="1"/>
</dbReference>
<dbReference type="PANTHER" id="PTHR30055:SF234">
    <property type="entry name" value="HTH-TYPE TRANSCRIPTIONAL REGULATOR BETI"/>
    <property type="match status" value="1"/>
</dbReference>
<comment type="caution">
    <text evidence="6">The sequence shown here is derived from an EMBL/GenBank/DDBJ whole genome shotgun (WGS) entry which is preliminary data.</text>
</comment>
<evidence type="ECO:0000313" key="6">
    <source>
        <dbReference type="EMBL" id="GAA1643378.1"/>
    </source>
</evidence>
<accession>A0ABN2FFH7</accession>
<evidence type="ECO:0000256" key="3">
    <source>
        <dbReference type="ARBA" id="ARBA00023163"/>
    </source>
</evidence>
<keyword evidence="7" id="KW-1185">Reference proteome</keyword>
<evidence type="ECO:0000259" key="5">
    <source>
        <dbReference type="PROSITE" id="PS50977"/>
    </source>
</evidence>